<keyword evidence="4" id="KW-0566">Pantothenate biosynthesis</keyword>
<dbReference type="InterPro" id="IPR003700">
    <property type="entry name" value="Pantoate_hydroxy_MeTrfase"/>
</dbReference>
<accession>A0ABX2PVA0</accession>
<dbReference type="EMBL" id="JABXWT010000017">
    <property type="protein sequence ID" value="NVO58061.1"/>
    <property type="molecule type" value="Genomic_DNA"/>
</dbReference>
<proteinExistence type="inferred from homology"/>
<dbReference type="InterPro" id="IPR015813">
    <property type="entry name" value="Pyrv/PenolPyrv_kinase-like_dom"/>
</dbReference>
<keyword evidence="5" id="KW-0808">Transferase</keyword>
<dbReference type="RefSeq" id="WP_176867105.1">
    <property type="nucleotide sequence ID" value="NZ_JABXWT010000017.1"/>
</dbReference>
<dbReference type="Proteomes" id="UP000630805">
    <property type="component" value="Unassembled WGS sequence"/>
</dbReference>
<evidence type="ECO:0000256" key="4">
    <source>
        <dbReference type="ARBA" id="ARBA00022655"/>
    </source>
</evidence>
<protein>
    <recommendedName>
        <fullName evidence="3">3-methyl-2-oxobutanoate hydroxymethyltransferase</fullName>
        <ecNumber evidence="3">2.1.2.11</ecNumber>
    </recommendedName>
</protein>
<evidence type="ECO:0000313" key="6">
    <source>
        <dbReference type="EMBL" id="NVO58061.1"/>
    </source>
</evidence>
<comment type="caution">
    <text evidence="6">The sequence shown here is derived from an EMBL/GenBank/DDBJ whole genome shotgun (WGS) entry which is preliminary data.</text>
</comment>
<dbReference type="Pfam" id="PF02548">
    <property type="entry name" value="Pantoate_transf"/>
    <property type="match status" value="1"/>
</dbReference>
<evidence type="ECO:0000256" key="3">
    <source>
        <dbReference type="ARBA" id="ARBA00012618"/>
    </source>
</evidence>
<comment type="subunit">
    <text evidence="2">Homodecamer; pentamer of dimers.</text>
</comment>
<evidence type="ECO:0000256" key="5">
    <source>
        <dbReference type="ARBA" id="ARBA00022679"/>
    </source>
</evidence>
<dbReference type="PANTHER" id="PTHR20881">
    <property type="entry name" value="3-METHYL-2-OXOBUTANOATE HYDROXYMETHYLTRANSFERASE"/>
    <property type="match status" value="1"/>
</dbReference>
<dbReference type="EC" id="2.1.2.11" evidence="3"/>
<comment type="similarity">
    <text evidence="1">Belongs to the PanB family.</text>
</comment>
<evidence type="ECO:0000256" key="2">
    <source>
        <dbReference type="ARBA" id="ARBA00011424"/>
    </source>
</evidence>
<name>A0ABX2PVA0_9RHOB</name>
<dbReference type="Gene3D" id="3.20.20.60">
    <property type="entry name" value="Phosphoenolpyruvate-binding domains"/>
    <property type="match status" value="1"/>
</dbReference>
<evidence type="ECO:0000313" key="7">
    <source>
        <dbReference type="Proteomes" id="UP000630805"/>
    </source>
</evidence>
<reference evidence="6 7" key="1">
    <citation type="submission" date="2020-06" db="EMBL/GenBank/DDBJ databases">
        <authorList>
            <person name="Cao W.R."/>
        </authorList>
    </citation>
    <scope>NUCLEOTIDE SEQUENCE [LARGE SCALE GENOMIC DNA]</scope>
    <source>
        <strain evidence="6 7">B1Z28</strain>
    </source>
</reference>
<keyword evidence="7" id="KW-1185">Reference proteome</keyword>
<dbReference type="InterPro" id="IPR040442">
    <property type="entry name" value="Pyrv_kinase-like_dom_sf"/>
</dbReference>
<dbReference type="PANTHER" id="PTHR20881:SF0">
    <property type="entry name" value="3-METHYL-2-OXOBUTANOATE HYDROXYMETHYLTRANSFERASE"/>
    <property type="match status" value="1"/>
</dbReference>
<evidence type="ECO:0000256" key="1">
    <source>
        <dbReference type="ARBA" id="ARBA00008676"/>
    </source>
</evidence>
<organism evidence="6 7">
    <name type="scientific">Ruegeria haliotis</name>
    <dbReference type="NCBI Taxonomy" id="2747601"/>
    <lineage>
        <taxon>Bacteria</taxon>
        <taxon>Pseudomonadati</taxon>
        <taxon>Pseudomonadota</taxon>
        <taxon>Alphaproteobacteria</taxon>
        <taxon>Rhodobacterales</taxon>
        <taxon>Roseobacteraceae</taxon>
        <taxon>Ruegeria</taxon>
    </lineage>
</organism>
<gene>
    <name evidence="6" type="ORF">HW561_19890</name>
</gene>
<dbReference type="SUPFAM" id="SSF51621">
    <property type="entry name" value="Phosphoenolpyruvate/pyruvate domain"/>
    <property type="match status" value="1"/>
</dbReference>
<sequence length="278" mass="29709">MKRIYTYAGFPATRNLTVADIKAGKGKRKFVQTTAVNRIEAAAAQVAGIDHLSIVDHDLAEVRAGAPDTFTTAALMASDYETHQDILRAGIRAAAAGADAVYTLRSFKAVELLADEGLAVQGHLGLVPRLSTQIGGLRAYGRTADEAMQLAEDLRRLEDAGAYAVELECVADEAIAEISPRTGLITHSIGSGGAADVIFLFQDDACGDTENPPRHAKAFADMASARTKLEAERMKGLTAYRAAVLDGSYPDAATSIAMKPGEHDKLREALDKRRPFHE</sequence>